<accession>E3DPG9</accession>
<evidence type="ECO:0000313" key="3">
    <source>
        <dbReference type="Proteomes" id="UP000006866"/>
    </source>
</evidence>
<reference evidence="3" key="1">
    <citation type="submission" date="2010-10" db="EMBL/GenBank/DDBJ databases">
        <title>The complete genome of Halanaerobium praevalens DSM 2228.</title>
        <authorList>
            <consortium name="US DOE Joint Genome Institute (JGI-PGF)"/>
            <person name="Lucas S."/>
            <person name="Copeland A."/>
            <person name="Lapidus A."/>
            <person name="Glavina del Rio T."/>
            <person name="Dalin E."/>
            <person name="Tice H."/>
            <person name="Bruce D."/>
            <person name="Goodwin L."/>
            <person name="Pitluck S."/>
            <person name="Kyrpides N."/>
            <person name="Mavromatis K."/>
            <person name="Ivanova N."/>
            <person name="Ovchinnikova G."/>
            <person name="Chertkov O."/>
            <person name="Detter J.C."/>
            <person name="Han C."/>
            <person name="Larimer F."/>
            <person name="Land M."/>
            <person name="Hauser L."/>
            <person name="Markowitz V."/>
            <person name="Cheng J.-F."/>
            <person name="Hugenholtz P."/>
            <person name="Woyke T."/>
            <person name="Wu D."/>
            <person name="Tindall B."/>
            <person name="Pomrenke H.G."/>
            <person name="Brambilla E."/>
            <person name="Klenk H.-P."/>
            <person name="Eisen J.A."/>
        </authorList>
    </citation>
    <scope>NUCLEOTIDE SEQUENCE [LARGE SCALE GENOMIC DNA]</scope>
    <source>
        <strain evidence="3">ATCC 33744 / DSM 2228 / GSL</strain>
    </source>
</reference>
<dbReference type="EMBL" id="CP002175">
    <property type="protein sequence ID" value="ADO77731.1"/>
    <property type="molecule type" value="Genomic_DNA"/>
</dbReference>
<organism evidence="2 3">
    <name type="scientific">Halanaerobium praevalens (strain ATCC 33744 / DSM 2228 / GSL)</name>
    <dbReference type="NCBI Taxonomy" id="572479"/>
    <lineage>
        <taxon>Bacteria</taxon>
        <taxon>Bacillati</taxon>
        <taxon>Bacillota</taxon>
        <taxon>Clostridia</taxon>
        <taxon>Halanaerobiales</taxon>
        <taxon>Halanaerobiaceae</taxon>
        <taxon>Halanaerobium</taxon>
    </lineage>
</organism>
<dbReference type="KEGG" id="hpk:Hprae_1604"/>
<reference evidence="2 3" key="2">
    <citation type="journal article" date="2011" name="Stand. Genomic Sci.">
        <title>Complete genome sequence of the extremely halophilic Halanaerobium praevalens type strain (GSL).</title>
        <authorList>
            <person name="Ivanova N."/>
            <person name="Sikorski J."/>
            <person name="Chertkov O."/>
            <person name="Nolan M."/>
            <person name="Lucas S."/>
            <person name="Hammon N."/>
            <person name="Deshpande S."/>
            <person name="Cheng J.F."/>
            <person name="Tapia R."/>
            <person name="Han C."/>
            <person name="Goodwin L."/>
            <person name="Pitluck S."/>
            <person name="Huntemann M."/>
            <person name="Liolios K."/>
            <person name="Pagani I."/>
            <person name="Mavromatis K."/>
            <person name="Ovchinikova G."/>
            <person name="Pati A."/>
            <person name="Chen A."/>
            <person name="Palaniappan K."/>
            <person name="Land M."/>
            <person name="Hauser L."/>
            <person name="Brambilla E.M."/>
            <person name="Kannan K.P."/>
            <person name="Rohde M."/>
            <person name="Tindall B.J."/>
            <person name="Goker M."/>
            <person name="Detter J.C."/>
            <person name="Woyke T."/>
            <person name="Bristow J."/>
            <person name="Eisen J.A."/>
            <person name="Markowitz V."/>
            <person name="Hugenholtz P."/>
            <person name="Kyrpides N.C."/>
            <person name="Klenk H.P."/>
            <person name="Lapidus A."/>
        </authorList>
    </citation>
    <scope>NUCLEOTIDE SEQUENCE [LARGE SCALE GENOMIC DNA]</scope>
    <source>
        <strain evidence="3">ATCC 33744 / DSM 2228 / GSL</strain>
    </source>
</reference>
<dbReference type="AlphaFoldDB" id="E3DPG9"/>
<keyword evidence="1" id="KW-1133">Transmembrane helix</keyword>
<dbReference type="PATRIC" id="fig|572479.3.peg.1624"/>
<gene>
    <name evidence="2" type="ordered locus">Hprae_1604</name>
</gene>
<dbReference type="HOGENOM" id="CLU_112756_0_0_9"/>
<dbReference type="RefSeq" id="WP_014553751.1">
    <property type="nucleotide sequence ID" value="NC_017455.1"/>
</dbReference>
<protein>
    <submittedName>
        <fullName evidence="2">Uncharacterized protein</fullName>
    </submittedName>
</protein>
<keyword evidence="1" id="KW-0812">Transmembrane</keyword>
<feature type="transmembrane region" description="Helical" evidence="1">
    <location>
        <begin position="138"/>
        <end position="167"/>
    </location>
</feature>
<keyword evidence="3" id="KW-1185">Reference proteome</keyword>
<proteinExistence type="predicted"/>
<evidence type="ECO:0000256" key="1">
    <source>
        <dbReference type="SAM" id="Phobius"/>
    </source>
</evidence>
<name>E3DPG9_HALPG</name>
<feature type="transmembrane region" description="Helical" evidence="1">
    <location>
        <begin position="115"/>
        <end position="132"/>
    </location>
</feature>
<dbReference type="eggNOG" id="ENOG5032RHJ">
    <property type="taxonomic scope" value="Bacteria"/>
</dbReference>
<dbReference type="STRING" id="572479.Hprae_1604"/>
<sequence length="195" mass="23602">MFEYQKDYELRYIYHTNQRNDAYLIEMKLDKYSDLFNSWDGAELDRKELAPELSDFLARASYELPLKEKVELCFYLPRKEKNKKLEADVKATIKNNFRMRQFFIDQNLKENHKKTAIYIIMGILFLIMAYLIPENQDLSILISLLMEGLFVGGWIFLWEALSIFFFGSSKLKNKKKRYFRYLNSDIVFKYREREN</sequence>
<dbReference type="OrthoDB" id="573194at2"/>
<evidence type="ECO:0000313" key="2">
    <source>
        <dbReference type="EMBL" id="ADO77731.1"/>
    </source>
</evidence>
<keyword evidence="1" id="KW-0472">Membrane</keyword>
<dbReference type="Proteomes" id="UP000006866">
    <property type="component" value="Chromosome"/>
</dbReference>